<dbReference type="InterPro" id="IPR054094">
    <property type="entry name" value="Androglobin_IV"/>
</dbReference>
<feature type="region of interest" description="Disordered" evidence="1">
    <location>
        <begin position="1142"/>
        <end position="1168"/>
    </location>
</feature>
<evidence type="ECO:0000259" key="3">
    <source>
        <dbReference type="Pfam" id="PF22069"/>
    </source>
</evidence>
<name>A0A9P0B414_BRAAE</name>
<feature type="compositionally biased region" description="Low complexity" evidence="1">
    <location>
        <begin position="807"/>
        <end position="817"/>
    </location>
</feature>
<feature type="domain" description="Androglobin" evidence="2">
    <location>
        <begin position="221"/>
        <end position="370"/>
    </location>
</feature>
<dbReference type="Pfam" id="PF22069">
    <property type="entry name" value="Androglobin_IV"/>
    <property type="match status" value="1"/>
</dbReference>
<reference evidence="4" key="1">
    <citation type="submission" date="2021-12" db="EMBL/GenBank/DDBJ databases">
        <authorList>
            <person name="King R."/>
        </authorList>
    </citation>
    <scope>NUCLEOTIDE SEQUENCE</scope>
</reference>
<proteinExistence type="predicted"/>
<feature type="domain" description="Androglobin" evidence="3">
    <location>
        <begin position="575"/>
        <end position="676"/>
    </location>
</feature>
<evidence type="ECO:0000313" key="4">
    <source>
        <dbReference type="EMBL" id="CAH0553586.1"/>
    </source>
</evidence>
<feature type="compositionally biased region" description="Low complexity" evidence="1">
    <location>
        <begin position="784"/>
        <end position="799"/>
    </location>
</feature>
<dbReference type="EMBL" id="OV121134">
    <property type="protein sequence ID" value="CAH0553586.1"/>
    <property type="molecule type" value="Genomic_DNA"/>
</dbReference>
<dbReference type="InterPro" id="IPR053033">
    <property type="entry name" value="Androglobin-like"/>
</dbReference>
<organism evidence="4 5">
    <name type="scientific">Brassicogethes aeneus</name>
    <name type="common">Rape pollen beetle</name>
    <name type="synonym">Meligethes aeneus</name>
    <dbReference type="NCBI Taxonomy" id="1431903"/>
    <lineage>
        <taxon>Eukaryota</taxon>
        <taxon>Metazoa</taxon>
        <taxon>Ecdysozoa</taxon>
        <taxon>Arthropoda</taxon>
        <taxon>Hexapoda</taxon>
        <taxon>Insecta</taxon>
        <taxon>Pterygota</taxon>
        <taxon>Neoptera</taxon>
        <taxon>Endopterygota</taxon>
        <taxon>Coleoptera</taxon>
        <taxon>Polyphaga</taxon>
        <taxon>Cucujiformia</taxon>
        <taxon>Nitidulidae</taxon>
        <taxon>Meligethinae</taxon>
        <taxon>Brassicogethes</taxon>
    </lineage>
</organism>
<feature type="compositionally biased region" description="Basic residues" evidence="1">
    <location>
        <begin position="1152"/>
        <end position="1168"/>
    </location>
</feature>
<dbReference type="AlphaFoldDB" id="A0A9P0B414"/>
<dbReference type="Proteomes" id="UP001154078">
    <property type="component" value="Chromosome 3"/>
</dbReference>
<dbReference type="OrthoDB" id="9374162at2759"/>
<dbReference type="InterPro" id="IPR054093">
    <property type="entry name" value="Androglobin_II"/>
</dbReference>
<feature type="compositionally biased region" description="Basic and acidic residues" evidence="1">
    <location>
        <begin position="1142"/>
        <end position="1151"/>
    </location>
</feature>
<feature type="region of interest" description="Disordered" evidence="1">
    <location>
        <begin position="769"/>
        <end position="818"/>
    </location>
</feature>
<dbReference type="CDD" id="cd22307">
    <property type="entry name" value="Adgb_C_mid-like"/>
    <property type="match status" value="1"/>
</dbReference>
<evidence type="ECO:0008006" key="6">
    <source>
        <dbReference type="Google" id="ProtNLM"/>
    </source>
</evidence>
<feature type="compositionally biased region" description="Basic residues" evidence="1">
    <location>
        <begin position="121"/>
        <end position="139"/>
    </location>
</feature>
<evidence type="ECO:0000313" key="5">
    <source>
        <dbReference type="Proteomes" id="UP001154078"/>
    </source>
</evidence>
<accession>A0A9P0B414</accession>
<dbReference type="PANTHER" id="PTHR46298">
    <property type="entry name" value="ANDROGLOBIN"/>
    <property type="match status" value="1"/>
</dbReference>
<gene>
    <name evidence="4" type="ORF">MELIAE_LOCUS5548</name>
</gene>
<keyword evidence="5" id="KW-1185">Reference proteome</keyword>
<dbReference type="Pfam" id="PF22068">
    <property type="entry name" value="Androglobin_II"/>
    <property type="match status" value="1"/>
</dbReference>
<sequence>MYATKFRDTLAYERDAITDISPCWSHQFLIDQTRDIPIIKPEPWPELAFWKTFRWCDWAVQQGILPEKVDMNNIKCLKIYSAFRKHSFKDPPSQYSLEIMKNVETFEKAVEAMVEASDAKKGKKGKNKKKKQKKEKKSKVPVEITDPSLWIDYRQIAEEIIYIIIYFKPSRYEIKYTISDLNQPGNKPGSPVKGKGKGKGKAAPTWQSITYVGNAIEVGSESLYGFMDSIDSKFLVFNLSQLANVPILNKVVIEEVESVPDIDLNDDSCYKLIMQMKTFLPNRKVKCKTLAKFPDKVDSPLSYLAVQKYTWYDNKSEDILLKIRTIGTKTAILELPAGRHLFKLWIKSETPYICSILTDSSITIGNSEQIMMAMTSESQRLQQFCIDIASNYGKTVQEFGRPEFSEQLRIFHSIYKTHDLTKPECIKMHDYMFDKLIETVQKYMDKSQHKNVIRALHIFFKRIYFDPSYRICNSLQYLKEEDVELYKLMERSTIKIQALFKGIYVRSILNRHKPEHKEHIPIFELCKKVYTSVFSSKNRLNTLPYMLRTVFFDPIMHDIAIKYDFYNDLLSVINIQDFKGSIILQENSWAVVCRYIFFINNPDPIIVKIKFYFQIGKYMIRVFNNDTKEEVGRFNCNVSVNSYESNVNGYTILCYGYAKDANKYFWRLMLATCKTQKENDIIVTSGDIHTTRIVDNYIPNYNDRILRYFIIIKEPTLITLRLITSNEDVQMKLLLFTSTYELIQEIRGVGKIIMPAVLLQMNTKVDIVPQPSSQSSLKRDSKTSRGSKGSKSSVTGSAKKSSDKLSRQSSKISSSSRRVSKTQPISIESVEIETKYVVEAYILKQSWPLSRPEWVNVEECKQKKLYWPIFSQSSSQGSLPTKRKSSKTTNDKTVMGKPFWVMQFIHSVAENIRIDRDESFDIMVRNIKRTWWEPDPNRYTTSKTLRAEYIEDNILKSVKADSKQDLEDENSESLFSNSTYNFVRNSIAQQYQIEVKTTFASVVPVAGTVKVPSIPSIQGCSLANPLLLTNLMPQLDPQEYMDMPLDEIDFLDRIVLTSEDLQDEENERLLKMEEFEMSQEIFCEQLTELAEQTSDTYELLNDWYDDDVREDSNDMMTDVYEDRQKYIDDIVKRIRWAREREQEMLEREKSKSPKKKEKKGKKDKKKKK</sequence>
<dbReference type="PANTHER" id="PTHR46298:SF1">
    <property type="entry name" value="ANDROGLOBIN"/>
    <property type="match status" value="1"/>
</dbReference>
<feature type="region of interest" description="Disordered" evidence="1">
    <location>
        <begin position="117"/>
        <end position="139"/>
    </location>
</feature>
<evidence type="ECO:0000256" key="1">
    <source>
        <dbReference type="SAM" id="MobiDB-lite"/>
    </source>
</evidence>
<evidence type="ECO:0000259" key="2">
    <source>
        <dbReference type="Pfam" id="PF22068"/>
    </source>
</evidence>
<protein>
    <recommendedName>
        <fullName evidence="6">Androglobin-like protein</fullName>
    </recommendedName>
</protein>